<dbReference type="InterPro" id="IPR002933">
    <property type="entry name" value="Peptidase_M20"/>
</dbReference>
<comment type="similarity">
    <text evidence="1">Belongs to the peptidase M20A family.</text>
</comment>
<keyword evidence="9" id="KW-1185">Reference proteome</keyword>
<gene>
    <name evidence="8" type="ORF">NX02_22995</name>
</gene>
<dbReference type="Pfam" id="PF01546">
    <property type="entry name" value="Peptidase_M20"/>
    <property type="match status" value="1"/>
</dbReference>
<dbReference type="InterPro" id="IPR011650">
    <property type="entry name" value="Peptidase_M20_dimer"/>
</dbReference>
<feature type="domain" description="Peptidase M20 dimerisation" evidence="7">
    <location>
        <begin position="210"/>
        <end position="356"/>
    </location>
</feature>
<dbReference type="Gene3D" id="3.30.70.360">
    <property type="match status" value="1"/>
</dbReference>
<evidence type="ECO:0000256" key="1">
    <source>
        <dbReference type="ARBA" id="ARBA00006247"/>
    </source>
</evidence>
<keyword evidence="6" id="KW-0732">Signal</keyword>
<feature type="signal peptide" evidence="6">
    <location>
        <begin position="1"/>
        <end position="19"/>
    </location>
</feature>
<dbReference type="HOGENOM" id="CLU_021802_11_2_5"/>
<evidence type="ECO:0000256" key="3">
    <source>
        <dbReference type="ARBA" id="ARBA00022723"/>
    </source>
</evidence>
<sequence length="458" mass="48114">MIRMLLALTALVSPAMAMAKAGPADVAQAKEVLMKGIGFPTVEGRGQTVAYAHYIASVLKAAGYADSEVVVTPMEGTATLEATLKGTTPGAKPIVLLAHMDVVEAKPADWTRDPFVAVEEGGYIFGRGAEDNKYDLSMMVVAMARLKAAGFRPKRDIVLVLTGDEETRMVTTQALAQKYRNAEIVLNGDGGGGTLGEDGTTALYYGLQAGEKTYADYAIELTDVGGHSSTPTDGNPIYRMARILARIDAYDFPDQANELTRASLKARSGRIGGAVGDAMRRYAENPNDKAAAAVIAARPEFVGQIRTTCVATEIDGGHARNALPQRATANINCRIFPGVPVEAVRATLAELAGKDASVKTIDEPVASDASPLRGDVVGAVTTAVRARYPGLDIIPSMSGGATDSFYFRVLGVPSYGVASLFMRDADGFAHGLNERAPVAGIGGALDQWDSVLRTLGGK</sequence>
<dbReference type="Pfam" id="PF07687">
    <property type="entry name" value="M20_dimer"/>
    <property type="match status" value="1"/>
</dbReference>
<dbReference type="InterPro" id="IPR047177">
    <property type="entry name" value="Pept_M20A"/>
</dbReference>
<accession>W0AGH3</accession>
<dbReference type="PANTHER" id="PTHR45962:SF1">
    <property type="entry name" value="N-FATTY-ACYL-AMINO ACID SYNTHASE_HYDROLASE PM20D1"/>
    <property type="match status" value="1"/>
</dbReference>
<dbReference type="GO" id="GO:0046872">
    <property type="term" value="F:metal ion binding"/>
    <property type="evidence" value="ECO:0007669"/>
    <property type="project" value="UniProtKB-KW"/>
</dbReference>
<dbReference type="SUPFAM" id="SSF55031">
    <property type="entry name" value="Bacterial exopeptidase dimerisation domain"/>
    <property type="match status" value="1"/>
</dbReference>
<evidence type="ECO:0000313" key="8">
    <source>
        <dbReference type="EMBL" id="AHE56216.1"/>
    </source>
</evidence>
<organism evidence="8 9">
    <name type="scientific">Sphingomonas sanxanigenens DSM 19645 = NX02</name>
    <dbReference type="NCBI Taxonomy" id="1123269"/>
    <lineage>
        <taxon>Bacteria</taxon>
        <taxon>Pseudomonadati</taxon>
        <taxon>Pseudomonadota</taxon>
        <taxon>Alphaproteobacteria</taxon>
        <taxon>Sphingomonadales</taxon>
        <taxon>Sphingomonadaceae</taxon>
        <taxon>Sphingomonas</taxon>
    </lineage>
</organism>
<evidence type="ECO:0000256" key="4">
    <source>
        <dbReference type="ARBA" id="ARBA00022801"/>
    </source>
</evidence>
<evidence type="ECO:0000313" key="9">
    <source>
        <dbReference type="Proteomes" id="UP000018851"/>
    </source>
</evidence>
<dbReference type="NCBIfam" id="NF006596">
    <property type="entry name" value="PRK09133.1"/>
    <property type="match status" value="1"/>
</dbReference>
<evidence type="ECO:0000256" key="6">
    <source>
        <dbReference type="SAM" id="SignalP"/>
    </source>
</evidence>
<dbReference type="EMBL" id="CP006644">
    <property type="protein sequence ID" value="AHE56216.1"/>
    <property type="molecule type" value="Genomic_DNA"/>
</dbReference>
<keyword evidence="5" id="KW-0862">Zinc</keyword>
<dbReference type="InterPro" id="IPR036264">
    <property type="entry name" value="Bact_exopeptidase_dim_dom"/>
</dbReference>
<reference evidence="8 9" key="1">
    <citation type="submission" date="2013-07" db="EMBL/GenBank/DDBJ databases">
        <title>Completed genome of Sphingomonas sanxanigenens NX02.</title>
        <authorList>
            <person name="Ma T."/>
            <person name="Huang H."/>
            <person name="Wu M."/>
            <person name="Li X."/>
            <person name="Li G."/>
        </authorList>
    </citation>
    <scope>NUCLEOTIDE SEQUENCE [LARGE SCALE GENOMIC DNA]</scope>
    <source>
        <strain evidence="8 9">NX02</strain>
    </source>
</reference>
<dbReference type="SUPFAM" id="SSF53187">
    <property type="entry name" value="Zn-dependent exopeptidases"/>
    <property type="match status" value="1"/>
</dbReference>
<dbReference type="Gene3D" id="3.40.630.10">
    <property type="entry name" value="Zn peptidases"/>
    <property type="match status" value="1"/>
</dbReference>
<keyword evidence="3" id="KW-0479">Metal-binding</keyword>
<evidence type="ECO:0000259" key="7">
    <source>
        <dbReference type="Pfam" id="PF07687"/>
    </source>
</evidence>
<dbReference type="RefSeq" id="WP_025294341.1">
    <property type="nucleotide sequence ID" value="NZ_CP006644.1"/>
</dbReference>
<evidence type="ECO:0000256" key="5">
    <source>
        <dbReference type="ARBA" id="ARBA00022833"/>
    </source>
</evidence>
<dbReference type="eggNOG" id="COG0624">
    <property type="taxonomic scope" value="Bacteria"/>
</dbReference>
<evidence type="ECO:0000256" key="2">
    <source>
        <dbReference type="ARBA" id="ARBA00022670"/>
    </source>
</evidence>
<dbReference type="Proteomes" id="UP000018851">
    <property type="component" value="Chromosome"/>
</dbReference>
<dbReference type="GO" id="GO:0006508">
    <property type="term" value="P:proteolysis"/>
    <property type="evidence" value="ECO:0007669"/>
    <property type="project" value="UniProtKB-KW"/>
</dbReference>
<proteinExistence type="inferred from homology"/>
<dbReference type="KEGG" id="ssan:NX02_22995"/>
<protein>
    <recommendedName>
        <fullName evidence="7">Peptidase M20 dimerisation domain-containing protein</fullName>
    </recommendedName>
</protein>
<dbReference type="PANTHER" id="PTHR45962">
    <property type="entry name" value="N-FATTY-ACYL-AMINO ACID SYNTHASE/HYDROLASE PM20D1"/>
    <property type="match status" value="1"/>
</dbReference>
<dbReference type="Gene3D" id="1.10.150.900">
    <property type="match status" value="1"/>
</dbReference>
<keyword evidence="2" id="KW-0645">Protease</keyword>
<dbReference type="GO" id="GO:0008233">
    <property type="term" value="F:peptidase activity"/>
    <property type="evidence" value="ECO:0007669"/>
    <property type="project" value="UniProtKB-KW"/>
</dbReference>
<dbReference type="STRING" id="1123269.NX02_22995"/>
<feature type="chain" id="PRO_5004785449" description="Peptidase M20 dimerisation domain-containing protein" evidence="6">
    <location>
        <begin position="20"/>
        <end position="458"/>
    </location>
</feature>
<dbReference type="AlphaFoldDB" id="W0AGH3"/>
<dbReference type="PATRIC" id="fig|1123269.5.peg.4499"/>
<name>W0AGH3_9SPHN</name>
<keyword evidence="4" id="KW-0378">Hydrolase</keyword>